<dbReference type="OrthoDB" id="10590652at2759"/>
<comment type="caution">
    <text evidence="2">The sequence shown here is derived from an EMBL/GenBank/DDBJ whole genome shotgun (WGS) entry which is preliminary data.</text>
</comment>
<evidence type="ECO:0000313" key="3">
    <source>
        <dbReference type="Proteomes" id="UP000729402"/>
    </source>
</evidence>
<proteinExistence type="predicted"/>
<keyword evidence="3" id="KW-1185">Reference proteome</keyword>
<reference evidence="2" key="1">
    <citation type="journal article" date="2021" name="bioRxiv">
        <title>Whole Genome Assembly and Annotation of Northern Wild Rice, Zizania palustris L., Supports a Whole Genome Duplication in the Zizania Genus.</title>
        <authorList>
            <person name="Haas M."/>
            <person name="Kono T."/>
            <person name="Macchietto M."/>
            <person name="Millas R."/>
            <person name="McGilp L."/>
            <person name="Shao M."/>
            <person name="Duquette J."/>
            <person name="Hirsch C.N."/>
            <person name="Kimball J."/>
        </authorList>
    </citation>
    <scope>NUCLEOTIDE SEQUENCE</scope>
    <source>
        <tissue evidence="2">Fresh leaf tissue</tissue>
    </source>
</reference>
<dbReference type="AlphaFoldDB" id="A0A8J5VGZ5"/>
<name>A0A8J5VGZ5_ZIZPA</name>
<accession>A0A8J5VGZ5</accession>
<dbReference type="EMBL" id="JAAALK010000284">
    <property type="protein sequence ID" value="KAG8067065.1"/>
    <property type="molecule type" value="Genomic_DNA"/>
</dbReference>
<feature type="region of interest" description="Disordered" evidence="1">
    <location>
        <begin position="48"/>
        <end position="83"/>
    </location>
</feature>
<dbReference type="Proteomes" id="UP000729402">
    <property type="component" value="Unassembled WGS sequence"/>
</dbReference>
<organism evidence="2 3">
    <name type="scientific">Zizania palustris</name>
    <name type="common">Northern wild rice</name>
    <dbReference type="NCBI Taxonomy" id="103762"/>
    <lineage>
        <taxon>Eukaryota</taxon>
        <taxon>Viridiplantae</taxon>
        <taxon>Streptophyta</taxon>
        <taxon>Embryophyta</taxon>
        <taxon>Tracheophyta</taxon>
        <taxon>Spermatophyta</taxon>
        <taxon>Magnoliopsida</taxon>
        <taxon>Liliopsida</taxon>
        <taxon>Poales</taxon>
        <taxon>Poaceae</taxon>
        <taxon>BOP clade</taxon>
        <taxon>Oryzoideae</taxon>
        <taxon>Oryzeae</taxon>
        <taxon>Zizaniinae</taxon>
        <taxon>Zizania</taxon>
    </lineage>
</organism>
<feature type="region of interest" description="Disordered" evidence="1">
    <location>
        <begin position="1"/>
        <end position="24"/>
    </location>
</feature>
<gene>
    <name evidence="2" type="ORF">GUJ93_ZPchr0005g15030</name>
</gene>
<evidence type="ECO:0000256" key="1">
    <source>
        <dbReference type="SAM" id="MobiDB-lite"/>
    </source>
</evidence>
<protein>
    <submittedName>
        <fullName evidence="2">Uncharacterized protein</fullName>
    </submittedName>
</protein>
<feature type="compositionally biased region" description="Basic and acidic residues" evidence="1">
    <location>
        <begin position="1"/>
        <end position="10"/>
    </location>
</feature>
<sequence length="83" mass="9708">MSTHDRRECSCRTTKSPNVQPMKDSHGRLLFGGEEECPDWMIHSLAMLSTKNNEPQNEDYEDELPEDFNQNFQQESDRSDTNE</sequence>
<evidence type="ECO:0000313" key="2">
    <source>
        <dbReference type="EMBL" id="KAG8067065.1"/>
    </source>
</evidence>
<reference evidence="2" key="2">
    <citation type="submission" date="2021-02" db="EMBL/GenBank/DDBJ databases">
        <authorList>
            <person name="Kimball J.A."/>
            <person name="Haas M.W."/>
            <person name="Macchietto M."/>
            <person name="Kono T."/>
            <person name="Duquette J."/>
            <person name="Shao M."/>
        </authorList>
    </citation>
    <scope>NUCLEOTIDE SEQUENCE</scope>
    <source>
        <tissue evidence="2">Fresh leaf tissue</tissue>
    </source>
</reference>
<feature type="compositionally biased region" description="Acidic residues" evidence="1">
    <location>
        <begin position="56"/>
        <end position="66"/>
    </location>
</feature>